<protein>
    <submittedName>
        <fullName evidence="2">Uncharacterized protein</fullName>
    </submittedName>
</protein>
<evidence type="ECO:0000313" key="3">
    <source>
        <dbReference type="Proteomes" id="UP000186817"/>
    </source>
</evidence>
<sequence>MSVSGIVTFDNDAAYLRLEPVRPTETRAPPASNARSVPWPASTTARDDQICQAALAGEVKVHATRQPMNMKTLEVSMNNIQRSLKLKIGTGAGWSDEADDWLIRLLASPKRKRTNILGDKKAIEDADDVLAIENIQSEASSVDQPISENVNKKNEPPIVSEETLDKTVPENTESMDETPSVSTATLDRNVPENNEPMDVDADSMSIETLRALGYQARDLKSLGPISVRDLQALGCDARELKDSGESALDLRNSGRMPLNPPSYSGQMPEEYRYLDPAGYSKDDLVEIGLMK</sequence>
<feature type="region of interest" description="Disordered" evidence="1">
    <location>
        <begin position="140"/>
        <end position="199"/>
    </location>
</feature>
<reference evidence="2 3" key="1">
    <citation type="submission" date="2016-02" db="EMBL/GenBank/DDBJ databases">
        <title>Genome analysis of coral dinoflagellate symbionts highlights evolutionary adaptations to a symbiotic lifestyle.</title>
        <authorList>
            <person name="Aranda M."/>
            <person name="Li Y."/>
            <person name="Liew Y.J."/>
            <person name="Baumgarten S."/>
            <person name="Simakov O."/>
            <person name="Wilson M."/>
            <person name="Piel J."/>
            <person name="Ashoor H."/>
            <person name="Bougouffa S."/>
            <person name="Bajic V.B."/>
            <person name="Ryu T."/>
            <person name="Ravasi T."/>
            <person name="Bayer T."/>
            <person name="Micklem G."/>
            <person name="Kim H."/>
            <person name="Bhak J."/>
            <person name="Lajeunesse T.C."/>
            <person name="Voolstra C.R."/>
        </authorList>
    </citation>
    <scope>NUCLEOTIDE SEQUENCE [LARGE SCALE GENOMIC DNA]</scope>
    <source>
        <strain evidence="2 3">CCMP2467</strain>
    </source>
</reference>
<feature type="compositionally biased region" description="Polar residues" evidence="1">
    <location>
        <begin position="169"/>
        <end position="186"/>
    </location>
</feature>
<comment type="caution">
    <text evidence="2">The sequence shown here is derived from an EMBL/GenBank/DDBJ whole genome shotgun (WGS) entry which is preliminary data.</text>
</comment>
<name>A0A1Q9E7C6_SYMMI</name>
<accession>A0A1Q9E7C6</accession>
<dbReference type="AlphaFoldDB" id="A0A1Q9E7C6"/>
<evidence type="ECO:0000256" key="1">
    <source>
        <dbReference type="SAM" id="MobiDB-lite"/>
    </source>
</evidence>
<proteinExistence type="predicted"/>
<feature type="compositionally biased region" description="Polar residues" evidence="1">
    <location>
        <begin position="140"/>
        <end position="149"/>
    </location>
</feature>
<evidence type="ECO:0000313" key="2">
    <source>
        <dbReference type="EMBL" id="OLQ03323.1"/>
    </source>
</evidence>
<keyword evidence="3" id="KW-1185">Reference proteome</keyword>
<dbReference type="EMBL" id="LSRX01000239">
    <property type="protein sequence ID" value="OLQ03323.1"/>
    <property type="molecule type" value="Genomic_DNA"/>
</dbReference>
<dbReference type="OrthoDB" id="10456569at2759"/>
<feature type="region of interest" description="Disordered" evidence="1">
    <location>
        <begin position="20"/>
        <end position="42"/>
    </location>
</feature>
<feature type="region of interest" description="Disordered" evidence="1">
    <location>
        <begin position="248"/>
        <end position="267"/>
    </location>
</feature>
<organism evidence="2 3">
    <name type="scientific">Symbiodinium microadriaticum</name>
    <name type="common">Dinoflagellate</name>
    <name type="synonym">Zooxanthella microadriatica</name>
    <dbReference type="NCBI Taxonomy" id="2951"/>
    <lineage>
        <taxon>Eukaryota</taxon>
        <taxon>Sar</taxon>
        <taxon>Alveolata</taxon>
        <taxon>Dinophyceae</taxon>
        <taxon>Suessiales</taxon>
        <taxon>Symbiodiniaceae</taxon>
        <taxon>Symbiodinium</taxon>
    </lineage>
</organism>
<dbReference type="Proteomes" id="UP000186817">
    <property type="component" value="Unassembled WGS sequence"/>
</dbReference>
<gene>
    <name evidence="2" type="ORF">AK812_SmicGene13741</name>
</gene>